<feature type="transmembrane region" description="Helical" evidence="8">
    <location>
        <begin position="206"/>
        <end position="231"/>
    </location>
</feature>
<feature type="transmembrane region" description="Helical" evidence="8">
    <location>
        <begin position="375"/>
        <end position="396"/>
    </location>
</feature>
<comment type="subcellular location">
    <subcellularLocation>
        <location evidence="1">Cell membrane</location>
        <topology evidence="1">Multi-pass membrane protein</topology>
    </subcellularLocation>
</comment>
<protein>
    <recommendedName>
        <fullName evidence="10">Amino acid permease/ SLC12A domain-containing protein</fullName>
    </recommendedName>
</protein>
<dbReference type="GO" id="GO:0005886">
    <property type="term" value="C:plasma membrane"/>
    <property type="evidence" value="ECO:0007669"/>
    <property type="project" value="UniProtKB-SubCell"/>
</dbReference>
<evidence type="ECO:0000313" key="9">
    <source>
        <dbReference type="EMBL" id="NDV31511.1"/>
    </source>
</evidence>
<keyword evidence="3" id="KW-1003">Cell membrane</keyword>
<dbReference type="GO" id="GO:0015203">
    <property type="term" value="F:polyamine transmembrane transporter activity"/>
    <property type="evidence" value="ECO:0007669"/>
    <property type="project" value="UniProtKB-ARBA"/>
</dbReference>
<dbReference type="PIRSF" id="PIRSF006060">
    <property type="entry name" value="AA_transporter"/>
    <property type="match status" value="1"/>
</dbReference>
<evidence type="ECO:0000256" key="8">
    <source>
        <dbReference type="SAM" id="Phobius"/>
    </source>
</evidence>
<evidence type="ECO:0000256" key="6">
    <source>
        <dbReference type="ARBA" id="ARBA00023136"/>
    </source>
</evidence>
<proteinExistence type="inferred from homology"/>
<evidence type="ECO:0000256" key="4">
    <source>
        <dbReference type="ARBA" id="ARBA00022692"/>
    </source>
</evidence>
<sequence length="442" mass="49084">MLYFWIAGGPYGIEDAVSRGGAMLSMLVLVLYFVFWSFPQALMSAELSLMMPVNGGSIVWAQRAFGPFLGFLNAFFYVSTNLVTAAMFVTLFIENVPLQPTLLSSSLMSLGFISLASVCNMWGVEFLNSISMLTLFLILSPFVLECFLIVYFRVPIDFKGLVWFPQLTEVSLEDWNMMLGTIVWCSSGFDSVGSVAGEVGGDKKTFMVGVLMVFPLLVLNYFFPVMLAFIMENKIQNWDENFFTTVAYKKFPFWFGVLVTLSSCISNFGQLLNTIASQCRTIWAMAKGPEDNVALYRFLPRILSWSWQKNPADTGTPVFGVLICALVTFGLSFLSYDQLVQLNLFTQIVNLLLEYASLVRLKYTEPDTPRPFSVPFGKVGAILLGLPTLALSVFSLATSEHIILIIGASFVGAGCLLYVVGMFLRYAIGDENERPCKCCGGF</sequence>
<evidence type="ECO:0000256" key="3">
    <source>
        <dbReference type="ARBA" id="ARBA00022475"/>
    </source>
</evidence>
<evidence type="ECO:0000256" key="7">
    <source>
        <dbReference type="ARBA" id="ARBA00024041"/>
    </source>
</evidence>
<feature type="transmembrane region" description="Helical" evidence="8">
    <location>
        <begin position="105"/>
        <end position="124"/>
    </location>
</feature>
<dbReference type="Pfam" id="PF13520">
    <property type="entry name" value="AA_permease_2"/>
    <property type="match status" value="1"/>
</dbReference>
<organism evidence="9">
    <name type="scientific">Arcella intermedia</name>
    <dbReference type="NCBI Taxonomy" id="1963864"/>
    <lineage>
        <taxon>Eukaryota</taxon>
        <taxon>Amoebozoa</taxon>
        <taxon>Tubulinea</taxon>
        <taxon>Elardia</taxon>
        <taxon>Arcellinida</taxon>
        <taxon>Sphaerothecina</taxon>
        <taxon>Arcellidae</taxon>
        <taxon>Arcella</taxon>
    </lineage>
</organism>
<name>A0A6B2L3L8_9EUKA</name>
<dbReference type="InterPro" id="IPR044566">
    <property type="entry name" value="RMV1-like"/>
</dbReference>
<dbReference type="InterPro" id="IPR002293">
    <property type="entry name" value="AA/rel_permease1"/>
</dbReference>
<dbReference type="Gene3D" id="1.20.1740.10">
    <property type="entry name" value="Amino acid/polyamine transporter I"/>
    <property type="match status" value="1"/>
</dbReference>
<keyword evidence="4 8" id="KW-0812">Transmembrane</keyword>
<feature type="transmembrane region" description="Helical" evidence="8">
    <location>
        <begin position="402"/>
        <end position="424"/>
    </location>
</feature>
<comment type="similarity">
    <text evidence="7">Belongs to the amino acid-polyamine-organocation (APC) superfamily. Polyamine:cation symporter (PHS) (TC 2.A.3.12) family.</text>
</comment>
<keyword evidence="6 8" id="KW-0472">Membrane</keyword>
<feature type="transmembrane region" description="Helical" evidence="8">
    <location>
        <begin position="130"/>
        <end position="152"/>
    </location>
</feature>
<feature type="transmembrane region" description="Helical" evidence="8">
    <location>
        <begin position="251"/>
        <end position="272"/>
    </location>
</feature>
<keyword evidence="5 8" id="KW-1133">Transmembrane helix</keyword>
<feature type="transmembrane region" description="Helical" evidence="8">
    <location>
        <begin position="318"/>
        <end position="336"/>
    </location>
</feature>
<dbReference type="PANTHER" id="PTHR45826">
    <property type="entry name" value="POLYAMINE TRANSPORTER PUT1"/>
    <property type="match status" value="1"/>
</dbReference>
<evidence type="ECO:0000256" key="1">
    <source>
        <dbReference type="ARBA" id="ARBA00004651"/>
    </source>
</evidence>
<evidence type="ECO:0000256" key="2">
    <source>
        <dbReference type="ARBA" id="ARBA00022448"/>
    </source>
</evidence>
<dbReference type="EMBL" id="GIBP01002542">
    <property type="protein sequence ID" value="NDV31511.1"/>
    <property type="molecule type" value="Transcribed_RNA"/>
</dbReference>
<feature type="transmembrane region" description="Helical" evidence="8">
    <location>
        <begin position="74"/>
        <end position="93"/>
    </location>
</feature>
<dbReference type="PANTHER" id="PTHR45826:SF2">
    <property type="entry name" value="AMINO ACID TRANSPORTER"/>
    <property type="match status" value="1"/>
</dbReference>
<keyword evidence="2" id="KW-0813">Transport</keyword>
<dbReference type="AlphaFoldDB" id="A0A6B2L3L8"/>
<feature type="transmembrane region" description="Helical" evidence="8">
    <location>
        <begin position="20"/>
        <end position="38"/>
    </location>
</feature>
<reference evidence="9" key="1">
    <citation type="journal article" date="2020" name="J. Eukaryot. Microbiol.">
        <title>De novo Sequencing, Assembly and Annotation of the Transcriptome for the Free-Living Testate Amoeba Arcella intermedia.</title>
        <authorList>
            <person name="Ribeiro G.M."/>
            <person name="Porfirio-Sousa A.L."/>
            <person name="Maurer-Alcala X.X."/>
            <person name="Katz L.A."/>
            <person name="Lahr D.J.G."/>
        </authorList>
    </citation>
    <scope>NUCLEOTIDE SEQUENCE</scope>
</reference>
<evidence type="ECO:0008006" key="10">
    <source>
        <dbReference type="Google" id="ProtNLM"/>
    </source>
</evidence>
<accession>A0A6B2L3L8</accession>
<evidence type="ECO:0000256" key="5">
    <source>
        <dbReference type="ARBA" id="ARBA00022989"/>
    </source>
</evidence>